<feature type="signal peptide" evidence="2">
    <location>
        <begin position="1"/>
        <end position="17"/>
    </location>
</feature>
<name>A0AAV2MIJ1_KNICA</name>
<accession>A0AAV2MIJ1</accession>
<feature type="chain" id="PRO_5043976921" evidence="2">
    <location>
        <begin position="18"/>
        <end position="348"/>
    </location>
</feature>
<dbReference type="EMBL" id="OZ035830">
    <property type="protein sequence ID" value="CAL1613253.1"/>
    <property type="molecule type" value="Genomic_DNA"/>
</dbReference>
<gene>
    <name evidence="3" type="ORF">KC01_LOCUS39499</name>
</gene>
<keyword evidence="4" id="KW-1185">Reference proteome</keyword>
<keyword evidence="2" id="KW-0732">Signal</keyword>
<dbReference type="Proteomes" id="UP001497482">
    <property type="component" value="Chromosome 8"/>
</dbReference>
<evidence type="ECO:0000256" key="2">
    <source>
        <dbReference type="SAM" id="SignalP"/>
    </source>
</evidence>
<organism evidence="3 4">
    <name type="scientific">Knipowitschia caucasica</name>
    <name type="common">Caucasian dwarf goby</name>
    <name type="synonym">Pomatoschistus caucasicus</name>
    <dbReference type="NCBI Taxonomy" id="637954"/>
    <lineage>
        <taxon>Eukaryota</taxon>
        <taxon>Metazoa</taxon>
        <taxon>Chordata</taxon>
        <taxon>Craniata</taxon>
        <taxon>Vertebrata</taxon>
        <taxon>Euteleostomi</taxon>
        <taxon>Actinopterygii</taxon>
        <taxon>Neopterygii</taxon>
        <taxon>Teleostei</taxon>
        <taxon>Neoteleostei</taxon>
        <taxon>Acanthomorphata</taxon>
        <taxon>Gobiaria</taxon>
        <taxon>Gobiiformes</taxon>
        <taxon>Gobioidei</taxon>
        <taxon>Gobiidae</taxon>
        <taxon>Gobiinae</taxon>
        <taxon>Knipowitschia</taxon>
    </lineage>
</organism>
<keyword evidence="1" id="KW-0812">Transmembrane</keyword>
<evidence type="ECO:0000256" key="1">
    <source>
        <dbReference type="SAM" id="Phobius"/>
    </source>
</evidence>
<keyword evidence="1" id="KW-0472">Membrane</keyword>
<evidence type="ECO:0000313" key="3">
    <source>
        <dbReference type="EMBL" id="CAL1613253.1"/>
    </source>
</evidence>
<keyword evidence="1" id="KW-1133">Transmembrane helix</keyword>
<sequence>MLLLQMLMFTLVDFSSSYETPTRCYGTTYSFSPPQLPNSIFYMPRTRDERILVAEKGKSKHERFDVTLSGISIKDLTDEDDQAILFFDQENSMQLKIDDCNDPQKAYYGEDVFFKIPRSAEYLQFSQVVPYESTLQPVVIWNRTDPSLRGSVIAGYFEIKKAKQTNNGYYKYRDSQNQLLKWRRLEVQEVRHYFEVTEGDKLEVKEVEIPTWAYVVFAVAIILGIIICCCCVKKCCCKKDQRNIPDSTTAAPAVFYHESNQPAPPAIPLLSREPVRYMADPTTNVVASMDPPQFTQATIPAEPGPISGTNSDFEPKFVVKGSIFPSAPPLSADSSIQDVYTSDKLNFL</sequence>
<reference evidence="3 4" key="1">
    <citation type="submission" date="2024-04" db="EMBL/GenBank/DDBJ databases">
        <authorList>
            <person name="Waldvogel A.-M."/>
            <person name="Schoenle A."/>
        </authorList>
    </citation>
    <scope>NUCLEOTIDE SEQUENCE [LARGE SCALE GENOMIC DNA]</scope>
</reference>
<dbReference type="AlphaFoldDB" id="A0AAV2MIJ1"/>
<evidence type="ECO:0000313" key="4">
    <source>
        <dbReference type="Proteomes" id="UP001497482"/>
    </source>
</evidence>
<protein>
    <submittedName>
        <fullName evidence="3">Uncharacterized protein</fullName>
    </submittedName>
</protein>
<feature type="transmembrane region" description="Helical" evidence="1">
    <location>
        <begin position="212"/>
        <end position="232"/>
    </location>
</feature>
<proteinExistence type="predicted"/>